<dbReference type="InterPro" id="IPR013655">
    <property type="entry name" value="PAS_fold_3"/>
</dbReference>
<gene>
    <name evidence="2" type="ORF">U0042_09375</name>
</gene>
<accession>A0ABZ0WRL3</accession>
<keyword evidence="3" id="KW-1185">Reference proteome</keyword>
<sequence length="249" mass="27824">MSRENETMECLRGEGLDVDVFPVSLIRISAEGQILGCNAAWVDAMEAPAADTLMVDYVHPEDRCVWCAMLQRSRAGVSGTARERLRLVHPDGGLLWYDVSVRVADDRFFVALSDITVDRRRETSAQVHLRSALGLLDNIPGMVYRGRNNRLWTMEFVSAGCEHVTGYSRQWFLDSQENTFGKLIVPDDADYVWGSVQEALAVRGVFELRYRICCANGQIKRVWETGVGIYSASGEVLGVEGVIFEVRPG</sequence>
<dbReference type="Pfam" id="PF08447">
    <property type="entry name" value="PAS_3"/>
    <property type="match status" value="1"/>
</dbReference>
<feature type="domain" description="PAS fold-3" evidence="1">
    <location>
        <begin position="156"/>
        <end position="243"/>
    </location>
</feature>
<name>A0ABZ0WRL3_9BURK</name>
<dbReference type="InterPro" id="IPR000014">
    <property type="entry name" value="PAS"/>
</dbReference>
<dbReference type="RefSeq" id="WP_114815075.1">
    <property type="nucleotide sequence ID" value="NZ_CP139965.1"/>
</dbReference>
<dbReference type="InterPro" id="IPR035965">
    <property type="entry name" value="PAS-like_dom_sf"/>
</dbReference>
<dbReference type="Proteomes" id="UP001325479">
    <property type="component" value="Chromosome"/>
</dbReference>
<dbReference type="Gene3D" id="3.30.450.20">
    <property type="entry name" value="PAS domain"/>
    <property type="match status" value="2"/>
</dbReference>
<protein>
    <submittedName>
        <fullName evidence="2">PAS domain-containing protein</fullName>
    </submittedName>
</protein>
<evidence type="ECO:0000313" key="3">
    <source>
        <dbReference type="Proteomes" id="UP001325479"/>
    </source>
</evidence>
<evidence type="ECO:0000259" key="1">
    <source>
        <dbReference type="Pfam" id="PF08447"/>
    </source>
</evidence>
<organism evidence="2 3">
    <name type="scientific">Paraburkholderia kururiensis</name>
    <dbReference type="NCBI Taxonomy" id="984307"/>
    <lineage>
        <taxon>Bacteria</taxon>
        <taxon>Pseudomonadati</taxon>
        <taxon>Pseudomonadota</taxon>
        <taxon>Betaproteobacteria</taxon>
        <taxon>Burkholderiales</taxon>
        <taxon>Burkholderiaceae</taxon>
        <taxon>Paraburkholderia</taxon>
    </lineage>
</organism>
<reference evidence="2 3" key="1">
    <citation type="submission" date="2023-12" db="EMBL/GenBank/DDBJ databases">
        <title>Genome sequencing and assembly of bacterial species from a model synthetic community.</title>
        <authorList>
            <person name="Hogle S.L."/>
        </authorList>
    </citation>
    <scope>NUCLEOTIDE SEQUENCE [LARGE SCALE GENOMIC DNA]</scope>
    <source>
        <strain evidence="2 3">HAMBI 2494</strain>
    </source>
</reference>
<proteinExistence type="predicted"/>
<dbReference type="SUPFAM" id="SSF55785">
    <property type="entry name" value="PYP-like sensor domain (PAS domain)"/>
    <property type="match status" value="2"/>
</dbReference>
<evidence type="ECO:0000313" key="2">
    <source>
        <dbReference type="EMBL" id="WQD79861.1"/>
    </source>
</evidence>
<dbReference type="CDD" id="cd00130">
    <property type="entry name" value="PAS"/>
    <property type="match status" value="2"/>
</dbReference>
<dbReference type="EMBL" id="CP139965">
    <property type="protein sequence ID" value="WQD79861.1"/>
    <property type="molecule type" value="Genomic_DNA"/>
</dbReference>